<dbReference type="EMBL" id="FQXG01000003">
    <property type="protein sequence ID" value="SHH51065.1"/>
    <property type="molecule type" value="Genomic_DNA"/>
</dbReference>
<evidence type="ECO:0000313" key="4">
    <source>
        <dbReference type="Proteomes" id="UP000184268"/>
    </source>
</evidence>
<feature type="compositionally biased region" description="Low complexity" evidence="1">
    <location>
        <begin position="51"/>
        <end position="63"/>
    </location>
</feature>
<dbReference type="Pfam" id="PF12293">
    <property type="entry name" value="T4BSS_DotH_IcmK"/>
    <property type="match status" value="1"/>
</dbReference>
<protein>
    <submittedName>
        <fullName evidence="3">Putative outer membrane core complex of type IVb secretion</fullName>
    </submittedName>
</protein>
<feature type="signal peptide" evidence="2">
    <location>
        <begin position="1"/>
        <end position="25"/>
    </location>
</feature>
<dbReference type="InterPro" id="IPR022073">
    <property type="entry name" value="T4BSS_DotH_IcmK"/>
</dbReference>
<proteinExistence type="predicted"/>
<evidence type="ECO:0000256" key="1">
    <source>
        <dbReference type="SAM" id="MobiDB-lite"/>
    </source>
</evidence>
<dbReference type="AlphaFoldDB" id="A0A1M5TJT4"/>
<dbReference type="STRING" id="299255.SAMN02745129_2176"/>
<sequence>MSPLTKKTLALAVAPTLLASTFAIAEGLTLEEALAKHSADKEAARQREMLSGNQSSSSRGNGQANPVDVGGPSIHDAAPPSGDEPQGLLKGYVQITLADGQTVYMTEKELLALQAKQDKVLKHIHQQNELRPVLDALDRQTQEAAFDNAQKEKYPLTPEQIIELRKLEQRNNQARNAPVKDIRQEISTVAIDVDAADPIDIRVKNGYSASIVFFDQAGAPWPIDGDLIGNQEAFTKQVTGQNLNVASFNIRNDFAESNVLLHLLDFDMPLVLRLVGSGDVVDARKSVRIPKLGPQSKANEGNTMSSGGGTEHITDDMLAVLNGDRLPGSKRYRVNGIANTTVLVKDGFMYVRTTADLLLPHHIEDAHSISGFSAYKTYPNTSLLFSVNGERVQATVSEQFESEIKYKKSIFN</sequence>
<name>A0A1M5TJT4_9GAMM</name>
<evidence type="ECO:0000313" key="3">
    <source>
        <dbReference type="EMBL" id="SHH51065.1"/>
    </source>
</evidence>
<dbReference type="OrthoDB" id="6362753at2"/>
<feature type="region of interest" description="Disordered" evidence="1">
    <location>
        <begin position="292"/>
        <end position="311"/>
    </location>
</feature>
<feature type="chain" id="PRO_5009913980" evidence="2">
    <location>
        <begin position="26"/>
        <end position="412"/>
    </location>
</feature>
<reference evidence="3 4" key="1">
    <citation type="submission" date="2016-11" db="EMBL/GenBank/DDBJ databases">
        <authorList>
            <person name="Jaros S."/>
            <person name="Januszkiewicz K."/>
            <person name="Wedrychowicz H."/>
        </authorList>
    </citation>
    <scope>NUCLEOTIDE SEQUENCE [LARGE SCALE GENOMIC DNA]</scope>
    <source>
        <strain evidence="3 4">DSM 16917</strain>
    </source>
</reference>
<keyword evidence="2" id="KW-0732">Signal</keyword>
<gene>
    <name evidence="3" type="ORF">SAMN02745129_2176</name>
</gene>
<accession>A0A1M5TJT4</accession>
<feature type="region of interest" description="Disordered" evidence="1">
    <location>
        <begin position="39"/>
        <end position="86"/>
    </location>
</feature>
<feature type="compositionally biased region" description="Basic and acidic residues" evidence="1">
    <location>
        <begin position="39"/>
        <end position="48"/>
    </location>
</feature>
<feature type="compositionally biased region" description="Polar residues" evidence="1">
    <location>
        <begin position="296"/>
        <end position="305"/>
    </location>
</feature>
<dbReference type="RefSeq" id="WP_067665690.1">
    <property type="nucleotide sequence ID" value="NZ_FQXG01000003.1"/>
</dbReference>
<organism evidence="3 4">
    <name type="scientific">Ferrimonas marina</name>
    <dbReference type="NCBI Taxonomy" id="299255"/>
    <lineage>
        <taxon>Bacteria</taxon>
        <taxon>Pseudomonadati</taxon>
        <taxon>Pseudomonadota</taxon>
        <taxon>Gammaproteobacteria</taxon>
        <taxon>Alteromonadales</taxon>
        <taxon>Ferrimonadaceae</taxon>
        <taxon>Ferrimonas</taxon>
    </lineage>
</organism>
<dbReference type="Proteomes" id="UP000184268">
    <property type="component" value="Unassembled WGS sequence"/>
</dbReference>
<evidence type="ECO:0000256" key="2">
    <source>
        <dbReference type="SAM" id="SignalP"/>
    </source>
</evidence>
<keyword evidence="4" id="KW-1185">Reference proteome</keyword>